<evidence type="ECO:0000256" key="3">
    <source>
        <dbReference type="ARBA" id="ARBA00022764"/>
    </source>
</evidence>
<dbReference type="Proteomes" id="UP001300261">
    <property type="component" value="Unassembled WGS sequence"/>
</dbReference>
<feature type="signal peptide" evidence="4">
    <location>
        <begin position="1"/>
        <end position="28"/>
    </location>
</feature>
<evidence type="ECO:0000256" key="1">
    <source>
        <dbReference type="ARBA" id="ARBA00004418"/>
    </source>
</evidence>
<dbReference type="Pfam" id="PF13416">
    <property type="entry name" value="SBP_bac_8"/>
    <property type="match status" value="1"/>
</dbReference>
<feature type="chain" id="PRO_5046626599" evidence="4">
    <location>
        <begin position="29"/>
        <end position="427"/>
    </location>
</feature>
<evidence type="ECO:0000313" key="6">
    <source>
        <dbReference type="Proteomes" id="UP001300261"/>
    </source>
</evidence>
<keyword evidence="4" id="KW-0732">Signal</keyword>
<dbReference type="Gene3D" id="3.40.190.10">
    <property type="entry name" value="Periplasmic binding protein-like II"/>
    <property type="match status" value="2"/>
</dbReference>
<gene>
    <name evidence="5" type="ORF">ON753_19950</name>
</gene>
<comment type="caution">
    <text evidence="5">The sequence shown here is derived from an EMBL/GenBank/DDBJ whole genome shotgun (WGS) entry which is preliminary data.</text>
</comment>
<proteinExistence type="inferred from homology"/>
<accession>A0ABT3R5R3</accession>
<dbReference type="InterPro" id="IPR006059">
    <property type="entry name" value="SBP"/>
</dbReference>
<dbReference type="InterPro" id="IPR006311">
    <property type="entry name" value="TAT_signal"/>
</dbReference>
<dbReference type="PROSITE" id="PS51318">
    <property type="entry name" value="TAT"/>
    <property type="match status" value="1"/>
</dbReference>
<dbReference type="InterPro" id="IPR050490">
    <property type="entry name" value="Bact_solute-bd_prot1"/>
</dbReference>
<comment type="similarity">
    <text evidence="2">Belongs to the bacterial solute-binding protein 1 family.</text>
</comment>
<dbReference type="EMBL" id="JAPEVI010000003">
    <property type="protein sequence ID" value="MCX2724617.1"/>
    <property type="molecule type" value="Genomic_DNA"/>
</dbReference>
<protein>
    <submittedName>
        <fullName evidence="5">Extracellular solute-binding protein</fullName>
    </submittedName>
</protein>
<evidence type="ECO:0000256" key="4">
    <source>
        <dbReference type="SAM" id="SignalP"/>
    </source>
</evidence>
<keyword evidence="6" id="KW-1185">Reference proteome</keyword>
<name>A0ABT3R5R3_9HYPH</name>
<comment type="subcellular location">
    <subcellularLocation>
        <location evidence="1">Periplasm</location>
    </subcellularLocation>
</comment>
<evidence type="ECO:0000256" key="2">
    <source>
        <dbReference type="ARBA" id="ARBA00008520"/>
    </source>
</evidence>
<sequence>MRITRRHLLASIGGASALAALPGLPAFAQERTIRHFWWGNPTRDKNTFAVIDLFQKAHPDIKVSGETIGWGDYWTKMATQTAGGNMADVIQMAHTFIHEYVGRGAIKPLDEYVGNGISLDHYDDGANEVGTIDGQLYGINIGSTTQAIPYNIKAFEDAGVTADLLGWTTEDFADACAKITEASGGAMRGSEDLSLYIENLEVWVRSTGRDLYAPDGGLEMTEEDVRSYWEFWGGLRDDGIVEGKDATVILDKGMAELGITRGTTAMTFRYANQVGAVQSLMTDPVGAAMVPQRPGTSNGHYVLPSMFLCLTRDAKDIDAAAAYIDYWISNPDALKALGIDRGIPPSQLGRDAIAPTLSEVDQNVVAFFGGIQDKVGPVPNATPKGAGEVRDAFMRTGTEVVLGNMPADEAAGRFIQDAEAILIRANR</sequence>
<dbReference type="PANTHER" id="PTHR43649:SF11">
    <property type="entry name" value="ABC TRANSPORTER SUBSTRATE-BINDING PROTEIN YESO-RELATED"/>
    <property type="match status" value="1"/>
</dbReference>
<dbReference type="SUPFAM" id="SSF53850">
    <property type="entry name" value="Periplasmic binding protein-like II"/>
    <property type="match status" value="1"/>
</dbReference>
<dbReference type="RefSeq" id="WP_265964763.1">
    <property type="nucleotide sequence ID" value="NZ_JAPEVI010000003.1"/>
</dbReference>
<reference evidence="5 6" key="1">
    <citation type="journal article" date="2016" name="Int. J. Syst. Evol. Microbiol.">
        <title>Labrenzia salina sp. nov., isolated from the rhizosphere of the halophyte Arthrocnemum macrostachyum.</title>
        <authorList>
            <person name="Camacho M."/>
            <person name="Redondo-Gomez S."/>
            <person name="Rodriguez-Llorente I."/>
            <person name="Rohde M."/>
            <person name="Sproer C."/>
            <person name="Schumann P."/>
            <person name="Klenk H.P."/>
            <person name="Montero-Calasanz M.D.C."/>
        </authorList>
    </citation>
    <scope>NUCLEOTIDE SEQUENCE [LARGE SCALE GENOMIC DNA]</scope>
    <source>
        <strain evidence="5 6">DSM 29163</strain>
    </source>
</reference>
<organism evidence="5 6">
    <name type="scientific">Roseibium salinum</name>
    <dbReference type="NCBI Taxonomy" id="1604349"/>
    <lineage>
        <taxon>Bacteria</taxon>
        <taxon>Pseudomonadati</taxon>
        <taxon>Pseudomonadota</taxon>
        <taxon>Alphaproteobacteria</taxon>
        <taxon>Hyphomicrobiales</taxon>
        <taxon>Stappiaceae</taxon>
        <taxon>Roseibium</taxon>
    </lineage>
</organism>
<evidence type="ECO:0000313" key="5">
    <source>
        <dbReference type="EMBL" id="MCX2724617.1"/>
    </source>
</evidence>
<dbReference type="PANTHER" id="PTHR43649">
    <property type="entry name" value="ARABINOSE-BINDING PROTEIN-RELATED"/>
    <property type="match status" value="1"/>
</dbReference>
<keyword evidence="3" id="KW-0574">Periplasm</keyword>